<dbReference type="EMBL" id="JAEINH010000011">
    <property type="protein sequence ID" value="MBI9115862.1"/>
    <property type="molecule type" value="Genomic_DNA"/>
</dbReference>
<evidence type="ECO:0000259" key="2">
    <source>
        <dbReference type="SMART" id="SM00331"/>
    </source>
</evidence>
<dbReference type="InterPro" id="IPR001932">
    <property type="entry name" value="PPM-type_phosphatase-like_dom"/>
</dbReference>
<proteinExistence type="predicted"/>
<dbReference type="InterPro" id="IPR035965">
    <property type="entry name" value="PAS-like_dom_sf"/>
</dbReference>
<dbReference type="SUPFAM" id="SSF55785">
    <property type="entry name" value="PYP-like sensor domain (PAS domain)"/>
    <property type="match status" value="1"/>
</dbReference>
<gene>
    <name evidence="3" type="ORF">JAV76_12645</name>
</gene>
<keyword evidence="1" id="KW-0378">Hydrolase</keyword>
<protein>
    <submittedName>
        <fullName evidence="3">SpoIIE family protein phosphatase</fullName>
    </submittedName>
</protein>
<evidence type="ECO:0000256" key="1">
    <source>
        <dbReference type="ARBA" id="ARBA00022801"/>
    </source>
</evidence>
<dbReference type="InterPro" id="IPR036890">
    <property type="entry name" value="HATPase_C_sf"/>
</dbReference>
<sequence>MDVSSHGTGDRATTAEVAQEDGLGALRDRALQAAGTATVVLDASQDVPTVVWVNDAFVHLFGHPSDALVGGTLARLAPAGGGVLDGGRLAASLADRTPVVWTARSVRADGSVLWCEYSAAVVPGGETPGAHWVILVSDVTRHVEQREEQERSIAVERAARTTLDLISLVSDLLTDLDYPYVLREIATHLQRGLVGWAGFFLDDAGLRHAEGIAVNPGTERTSYRLAREAGVHVDALGDARAPGESTGVTMTTAFIDPLRDLLDGHVSGPLSFALRPDYPAGSAARWLSVEMRTRLGLPDATETDGSAAGTAHDPAVPSVVVSAVPGRRRVLGILVTLPTGPVAGARGVAGTDPTTMTLLHVVARRVGMAIDNVRLYAREHQLAETLQRSMLPEQADIPGLDVWTYYAPTSEHAQVGGDWYDVLHIDEQVAGLVIGDVVGHDVEAAATMGQLRSVVRSYAFELATPGPVLTRVDQLVVGMRVPRSASLVYATLRRPAPDATTPAWRLEYSRAGHLPPLLVRDGDVSQLSGAGGALVGYGTGDRQTASVELLPGDALVLYTDGLIERRDRSLRAGLAALVTAAERVTATDAAGIGEELLARLADAPEDDVAVVVVRVPDPGTDGTTAVMSPRSRRWLLPSEPASIGRARHAVVRTCRTWELPDVANAELVVSELVANGVLHGWGHIALRLFDTGDGLRIEVEDSNPSPPVTTDGHANRLGGYGMQIVERLADWGWRPSGTGKLVWAKIRTSGTLRRS</sequence>
<accession>A0A934IA29</accession>
<dbReference type="SUPFAM" id="SSF55874">
    <property type="entry name" value="ATPase domain of HSP90 chaperone/DNA topoisomerase II/histidine kinase"/>
    <property type="match status" value="1"/>
</dbReference>
<dbReference type="Gene3D" id="3.30.450.20">
    <property type="entry name" value="PAS domain"/>
    <property type="match status" value="1"/>
</dbReference>
<feature type="domain" description="PPM-type phosphatase" evidence="2">
    <location>
        <begin position="400"/>
        <end position="615"/>
    </location>
</feature>
<dbReference type="Proteomes" id="UP000602087">
    <property type="component" value="Unassembled WGS sequence"/>
</dbReference>
<dbReference type="Pfam" id="PF07228">
    <property type="entry name" value="SpoIIE"/>
    <property type="match status" value="1"/>
</dbReference>
<dbReference type="Gene3D" id="3.30.565.10">
    <property type="entry name" value="Histidine kinase-like ATPase, C-terminal domain"/>
    <property type="match status" value="1"/>
</dbReference>
<dbReference type="InterPro" id="IPR052016">
    <property type="entry name" value="Bact_Sigma-Reg"/>
</dbReference>
<dbReference type="GO" id="GO:0016791">
    <property type="term" value="F:phosphatase activity"/>
    <property type="evidence" value="ECO:0007669"/>
    <property type="project" value="TreeGrafter"/>
</dbReference>
<evidence type="ECO:0000313" key="3">
    <source>
        <dbReference type="EMBL" id="MBI9115862.1"/>
    </source>
</evidence>
<organism evidence="3 4">
    <name type="scientific">Sanguibacter suaedae</name>
    <dbReference type="NCBI Taxonomy" id="2795737"/>
    <lineage>
        <taxon>Bacteria</taxon>
        <taxon>Bacillati</taxon>
        <taxon>Actinomycetota</taxon>
        <taxon>Actinomycetes</taxon>
        <taxon>Micrococcales</taxon>
        <taxon>Sanguibacteraceae</taxon>
        <taxon>Sanguibacter</taxon>
    </lineage>
</organism>
<reference evidence="3" key="1">
    <citation type="submission" date="2020-12" db="EMBL/GenBank/DDBJ databases">
        <title>Sanguibacter suaedae sp. nov., isolated from Suaeda aralocaspica.</title>
        <authorList>
            <person name="Ma Q."/>
        </authorList>
    </citation>
    <scope>NUCLEOTIDE SEQUENCE</scope>
    <source>
        <strain evidence="3">YZGR15</strain>
    </source>
</reference>
<comment type="caution">
    <text evidence="3">The sequence shown here is derived from an EMBL/GenBank/DDBJ whole genome shotgun (WGS) entry which is preliminary data.</text>
</comment>
<dbReference type="SUPFAM" id="SSF81606">
    <property type="entry name" value="PP2C-like"/>
    <property type="match status" value="1"/>
</dbReference>
<dbReference type="InterPro" id="IPR036457">
    <property type="entry name" value="PPM-type-like_dom_sf"/>
</dbReference>
<dbReference type="PANTHER" id="PTHR43156">
    <property type="entry name" value="STAGE II SPORULATION PROTEIN E-RELATED"/>
    <property type="match status" value="1"/>
</dbReference>
<dbReference type="RefSeq" id="WP_198734430.1">
    <property type="nucleotide sequence ID" value="NZ_JAEINH010000011.1"/>
</dbReference>
<keyword evidence="4" id="KW-1185">Reference proteome</keyword>
<dbReference type="Pfam" id="PF13581">
    <property type="entry name" value="HATPase_c_2"/>
    <property type="match status" value="1"/>
</dbReference>
<dbReference type="InterPro" id="IPR003594">
    <property type="entry name" value="HATPase_dom"/>
</dbReference>
<dbReference type="CDD" id="cd00130">
    <property type="entry name" value="PAS"/>
    <property type="match status" value="1"/>
</dbReference>
<name>A0A934IA29_9MICO</name>
<evidence type="ECO:0000313" key="4">
    <source>
        <dbReference type="Proteomes" id="UP000602087"/>
    </source>
</evidence>
<dbReference type="Gene3D" id="3.60.40.10">
    <property type="entry name" value="PPM-type phosphatase domain"/>
    <property type="match status" value="1"/>
</dbReference>
<dbReference type="NCBIfam" id="TIGR00229">
    <property type="entry name" value="sensory_box"/>
    <property type="match status" value="1"/>
</dbReference>
<dbReference type="AlphaFoldDB" id="A0A934IA29"/>
<dbReference type="SMART" id="SM00331">
    <property type="entry name" value="PP2C_SIG"/>
    <property type="match status" value="1"/>
</dbReference>
<dbReference type="CDD" id="cd16936">
    <property type="entry name" value="HATPase_RsbW-like"/>
    <property type="match status" value="1"/>
</dbReference>
<dbReference type="InterPro" id="IPR000014">
    <property type="entry name" value="PAS"/>
</dbReference>
<dbReference type="PANTHER" id="PTHR43156:SF2">
    <property type="entry name" value="STAGE II SPORULATION PROTEIN E"/>
    <property type="match status" value="1"/>
</dbReference>